<sequence length="57" mass="6716">MVEFNFAYSWLKDKHFWLGAGSNVFNGILIIADEDGTPIKYYYYEEVNYKSNKALLK</sequence>
<gene>
    <name evidence="1" type="ORF">UFOVP1475_16</name>
</gene>
<organism evidence="1">
    <name type="scientific">uncultured Caudovirales phage</name>
    <dbReference type="NCBI Taxonomy" id="2100421"/>
    <lineage>
        <taxon>Viruses</taxon>
        <taxon>Duplodnaviria</taxon>
        <taxon>Heunggongvirae</taxon>
        <taxon>Uroviricota</taxon>
        <taxon>Caudoviricetes</taxon>
        <taxon>Peduoviridae</taxon>
        <taxon>Maltschvirus</taxon>
        <taxon>Maltschvirus maltsch</taxon>
    </lineage>
</organism>
<accession>A0A6J5SL40</accession>
<evidence type="ECO:0000313" key="1">
    <source>
        <dbReference type="EMBL" id="CAB4215439.1"/>
    </source>
</evidence>
<protein>
    <submittedName>
        <fullName evidence="1">Uncharacterized protein</fullName>
    </submittedName>
</protein>
<reference evidence="1" key="1">
    <citation type="submission" date="2020-05" db="EMBL/GenBank/DDBJ databases">
        <authorList>
            <person name="Chiriac C."/>
            <person name="Salcher M."/>
            <person name="Ghai R."/>
            <person name="Kavagutti S V."/>
        </authorList>
    </citation>
    <scope>NUCLEOTIDE SEQUENCE</scope>
</reference>
<proteinExistence type="predicted"/>
<name>A0A6J5SL40_9CAUD</name>
<dbReference type="EMBL" id="LR797423">
    <property type="protein sequence ID" value="CAB4215439.1"/>
    <property type="molecule type" value="Genomic_DNA"/>
</dbReference>